<dbReference type="PANTHER" id="PTHR33573:SF40">
    <property type="entry name" value="CASP-LIKE PROTEIN 4D2"/>
    <property type="match status" value="1"/>
</dbReference>
<evidence type="ECO:0000259" key="9">
    <source>
        <dbReference type="Pfam" id="PF04535"/>
    </source>
</evidence>
<evidence type="ECO:0000256" key="7">
    <source>
        <dbReference type="ARBA" id="ARBA00023136"/>
    </source>
</evidence>
<keyword evidence="4 8" id="KW-1003">Cell membrane</keyword>
<keyword evidence="6 8" id="KW-1133">Transmembrane helix</keyword>
<dbReference type="PANTHER" id="PTHR33573">
    <property type="entry name" value="CASP-LIKE PROTEIN 4A4"/>
    <property type="match status" value="1"/>
</dbReference>
<evidence type="ECO:0000256" key="6">
    <source>
        <dbReference type="ARBA" id="ARBA00022989"/>
    </source>
</evidence>
<feature type="domain" description="Casparian strip membrane protein" evidence="9">
    <location>
        <begin position="12"/>
        <end position="153"/>
    </location>
</feature>
<evidence type="ECO:0000313" key="11">
    <source>
        <dbReference type="Proteomes" id="UP001161247"/>
    </source>
</evidence>
<keyword evidence="5 8" id="KW-0812">Transmembrane</keyword>
<feature type="transmembrane region" description="Helical" evidence="8">
    <location>
        <begin position="102"/>
        <end position="121"/>
    </location>
</feature>
<accession>A0AAV1E8R9</accession>
<evidence type="ECO:0000256" key="5">
    <source>
        <dbReference type="ARBA" id="ARBA00022692"/>
    </source>
</evidence>
<evidence type="ECO:0000256" key="8">
    <source>
        <dbReference type="RuleBase" id="RU361233"/>
    </source>
</evidence>
<keyword evidence="11" id="KW-1185">Reference proteome</keyword>
<evidence type="ECO:0000256" key="2">
    <source>
        <dbReference type="ARBA" id="ARBA00007651"/>
    </source>
</evidence>
<dbReference type="InterPro" id="IPR006702">
    <property type="entry name" value="CASP_dom"/>
</dbReference>
<evidence type="ECO:0000256" key="3">
    <source>
        <dbReference type="ARBA" id="ARBA00011489"/>
    </source>
</evidence>
<dbReference type="EMBL" id="OX459125">
    <property type="protein sequence ID" value="CAI9116091.1"/>
    <property type="molecule type" value="Genomic_DNA"/>
</dbReference>
<sequence length="170" mass="18063">MAPPPSTAVPPLVGLLVRIVTLVCLLVSIVVLVTTSYTDTTGDEVSKLKFSDFYAYRYLLSASVVGLAYSFLQTALTVLLVTTGNRIGADSMLLFDFYADKVISYVVATGAAAGFGLSVDLKRLLNAVDTSELNTFLHKAEAAASLCLLAFVLTALSSIFSSLSLPKRVQ</sequence>
<feature type="transmembrane region" description="Helical" evidence="8">
    <location>
        <begin position="142"/>
        <end position="165"/>
    </location>
</feature>
<comment type="subcellular location">
    <subcellularLocation>
        <location evidence="1 8">Cell membrane</location>
        <topology evidence="1 8">Multi-pass membrane protein</topology>
    </subcellularLocation>
</comment>
<organism evidence="10 11">
    <name type="scientific">Oldenlandia corymbosa var. corymbosa</name>
    <dbReference type="NCBI Taxonomy" id="529605"/>
    <lineage>
        <taxon>Eukaryota</taxon>
        <taxon>Viridiplantae</taxon>
        <taxon>Streptophyta</taxon>
        <taxon>Embryophyta</taxon>
        <taxon>Tracheophyta</taxon>
        <taxon>Spermatophyta</taxon>
        <taxon>Magnoliopsida</taxon>
        <taxon>eudicotyledons</taxon>
        <taxon>Gunneridae</taxon>
        <taxon>Pentapetalae</taxon>
        <taxon>asterids</taxon>
        <taxon>lamiids</taxon>
        <taxon>Gentianales</taxon>
        <taxon>Rubiaceae</taxon>
        <taxon>Rubioideae</taxon>
        <taxon>Spermacoceae</taxon>
        <taxon>Hedyotis-Oldenlandia complex</taxon>
        <taxon>Oldenlandia</taxon>
    </lineage>
</organism>
<feature type="transmembrane region" description="Helical" evidence="8">
    <location>
        <begin position="12"/>
        <end position="37"/>
    </location>
</feature>
<protein>
    <recommendedName>
        <fullName evidence="8">CASP-like protein</fullName>
    </recommendedName>
</protein>
<reference evidence="10" key="1">
    <citation type="submission" date="2023-03" db="EMBL/GenBank/DDBJ databases">
        <authorList>
            <person name="Julca I."/>
        </authorList>
    </citation>
    <scope>NUCLEOTIDE SEQUENCE</scope>
</reference>
<feature type="transmembrane region" description="Helical" evidence="8">
    <location>
        <begin position="58"/>
        <end position="82"/>
    </location>
</feature>
<evidence type="ECO:0000313" key="10">
    <source>
        <dbReference type="EMBL" id="CAI9116091.1"/>
    </source>
</evidence>
<gene>
    <name evidence="10" type="ORF">OLC1_LOCUS22472</name>
</gene>
<proteinExistence type="inferred from homology"/>
<dbReference type="GO" id="GO:0005886">
    <property type="term" value="C:plasma membrane"/>
    <property type="evidence" value="ECO:0007669"/>
    <property type="project" value="UniProtKB-SubCell"/>
</dbReference>
<name>A0AAV1E8R9_OLDCO</name>
<comment type="similarity">
    <text evidence="2 8">Belongs to the Casparian strip membrane proteins (CASP) family.</text>
</comment>
<keyword evidence="7 8" id="KW-0472">Membrane</keyword>
<evidence type="ECO:0000256" key="1">
    <source>
        <dbReference type="ARBA" id="ARBA00004651"/>
    </source>
</evidence>
<evidence type="ECO:0000256" key="4">
    <source>
        <dbReference type="ARBA" id="ARBA00022475"/>
    </source>
</evidence>
<dbReference type="AlphaFoldDB" id="A0AAV1E8R9"/>
<dbReference type="Pfam" id="PF04535">
    <property type="entry name" value="CASP_dom"/>
    <property type="match status" value="1"/>
</dbReference>
<comment type="subunit">
    <text evidence="3 8">Homodimer and heterodimers.</text>
</comment>
<dbReference type="Proteomes" id="UP001161247">
    <property type="component" value="Chromosome 8"/>
</dbReference>